<proteinExistence type="predicted"/>
<dbReference type="Proteomes" id="UP000017836">
    <property type="component" value="Unassembled WGS sequence"/>
</dbReference>
<keyword evidence="2" id="KW-1185">Reference proteome</keyword>
<protein>
    <submittedName>
        <fullName evidence="1">Uncharacterized protein</fullName>
    </submittedName>
</protein>
<gene>
    <name evidence="1" type="ORF">AMTR_s00202p00032250</name>
</gene>
<sequence>MAKGEEKISPKRKGISVILEDLHEEKETSQEVFGTMAKGEEKTSPKRKGISVILEDLQEEKETSQEVFGKEGGFYMSLNIVEKILLALPAESISRFRCV</sequence>
<dbReference type="AlphaFoldDB" id="W1NML0"/>
<organism evidence="1 2">
    <name type="scientific">Amborella trichopoda</name>
    <dbReference type="NCBI Taxonomy" id="13333"/>
    <lineage>
        <taxon>Eukaryota</taxon>
        <taxon>Viridiplantae</taxon>
        <taxon>Streptophyta</taxon>
        <taxon>Embryophyta</taxon>
        <taxon>Tracheophyta</taxon>
        <taxon>Spermatophyta</taxon>
        <taxon>Magnoliopsida</taxon>
        <taxon>Amborellales</taxon>
        <taxon>Amborellaceae</taxon>
        <taxon>Amborella</taxon>
    </lineage>
</organism>
<dbReference type="Gramene" id="ERM96736">
    <property type="protein sequence ID" value="ERM96736"/>
    <property type="gene ID" value="AMTR_s00202p00032250"/>
</dbReference>
<dbReference type="HOGENOM" id="CLU_2323603_0_0_1"/>
<evidence type="ECO:0000313" key="2">
    <source>
        <dbReference type="Proteomes" id="UP000017836"/>
    </source>
</evidence>
<name>W1NML0_AMBTC</name>
<evidence type="ECO:0000313" key="1">
    <source>
        <dbReference type="EMBL" id="ERM96736.1"/>
    </source>
</evidence>
<accession>W1NML0</accession>
<reference evidence="2" key="1">
    <citation type="journal article" date="2013" name="Science">
        <title>The Amborella genome and the evolution of flowering plants.</title>
        <authorList>
            <consortium name="Amborella Genome Project"/>
        </authorList>
    </citation>
    <scope>NUCLEOTIDE SEQUENCE [LARGE SCALE GENOMIC DNA]</scope>
</reference>
<dbReference type="EMBL" id="KI397101">
    <property type="protein sequence ID" value="ERM96736.1"/>
    <property type="molecule type" value="Genomic_DNA"/>
</dbReference>